<dbReference type="OrthoDB" id="1149023at2"/>
<accession>A0A226GPZ7</accession>
<sequence length="227" mass="26165">MKILLIASLFIFSTVGCQEKKIKNLKNSLDIKNKSYRIYTRLSNCQAELFVDDMLAFSYMGDLALKGKRTAVEVPINTLLLSSGKHTIDLKIYPNLNQSTLNEDSYGEITLHYFDTDNYDKEVELFVKETPNGDHNNLNGLPYYQLKAEINLVLPFSIEGWTNSVDLKDEMENGNDLKREVQNSYDDIIKIIKDRDVNTFSKLIKEREDLLGVAFYSTSQQKKRQLK</sequence>
<dbReference type="RefSeq" id="WP_089052043.1">
    <property type="nucleotide sequence ID" value="NZ_FXTV01000025.1"/>
</dbReference>
<gene>
    <name evidence="1" type="ORF">B0A66_22290</name>
</gene>
<protein>
    <submittedName>
        <fullName evidence="1">Uncharacterized protein</fullName>
    </submittedName>
</protein>
<comment type="caution">
    <text evidence="1">The sequence shown here is derived from an EMBL/GenBank/DDBJ whole genome shotgun (WGS) entry which is preliminary data.</text>
</comment>
<name>A0A226GPZ7_9FLAO</name>
<reference evidence="1 2" key="1">
    <citation type="submission" date="2016-11" db="EMBL/GenBank/DDBJ databases">
        <title>Whole genomes of Flavobacteriaceae.</title>
        <authorList>
            <person name="Stine C."/>
            <person name="Li C."/>
            <person name="Tadesse D."/>
        </authorList>
    </citation>
    <scope>NUCLEOTIDE SEQUENCE [LARGE SCALE GENOMIC DNA]</scope>
    <source>
        <strain evidence="1 2">DSM 18292</strain>
    </source>
</reference>
<evidence type="ECO:0000313" key="1">
    <source>
        <dbReference type="EMBL" id="OXA83430.1"/>
    </source>
</evidence>
<dbReference type="PROSITE" id="PS51257">
    <property type="entry name" value="PROKAR_LIPOPROTEIN"/>
    <property type="match status" value="1"/>
</dbReference>
<dbReference type="Proteomes" id="UP000198345">
    <property type="component" value="Unassembled WGS sequence"/>
</dbReference>
<proteinExistence type="predicted"/>
<dbReference type="EMBL" id="MUGW01000081">
    <property type="protein sequence ID" value="OXA83430.1"/>
    <property type="molecule type" value="Genomic_DNA"/>
</dbReference>
<evidence type="ECO:0000313" key="2">
    <source>
        <dbReference type="Proteomes" id="UP000198345"/>
    </source>
</evidence>
<dbReference type="AlphaFoldDB" id="A0A226GPZ7"/>
<organism evidence="1 2">
    <name type="scientific">Flavobacterium hercynium</name>
    <dbReference type="NCBI Taxonomy" id="387094"/>
    <lineage>
        <taxon>Bacteria</taxon>
        <taxon>Pseudomonadati</taxon>
        <taxon>Bacteroidota</taxon>
        <taxon>Flavobacteriia</taxon>
        <taxon>Flavobacteriales</taxon>
        <taxon>Flavobacteriaceae</taxon>
        <taxon>Flavobacterium</taxon>
    </lineage>
</organism>
<keyword evidence="2" id="KW-1185">Reference proteome</keyword>